<feature type="domain" description="Rhodopsin" evidence="7">
    <location>
        <begin position="114"/>
        <end position="230"/>
    </location>
</feature>
<evidence type="ECO:0000256" key="3">
    <source>
        <dbReference type="ARBA" id="ARBA00022989"/>
    </source>
</evidence>
<dbReference type="EMBL" id="MCFA01000016">
    <property type="protein sequence ID" value="ORY16832.1"/>
    <property type="molecule type" value="Genomic_DNA"/>
</dbReference>
<feature type="transmembrane region" description="Helical" evidence="6">
    <location>
        <begin position="127"/>
        <end position="152"/>
    </location>
</feature>
<comment type="subcellular location">
    <subcellularLocation>
        <location evidence="1">Membrane</location>
        <topology evidence="1">Multi-pass membrane protein</topology>
    </subcellularLocation>
</comment>
<organism evidence="8 9">
    <name type="scientific">Clohesyomyces aquaticus</name>
    <dbReference type="NCBI Taxonomy" id="1231657"/>
    <lineage>
        <taxon>Eukaryota</taxon>
        <taxon>Fungi</taxon>
        <taxon>Dikarya</taxon>
        <taxon>Ascomycota</taxon>
        <taxon>Pezizomycotina</taxon>
        <taxon>Dothideomycetes</taxon>
        <taxon>Pleosporomycetidae</taxon>
        <taxon>Pleosporales</taxon>
        <taxon>Lindgomycetaceae</taxon>
        <taxon>Clohesyomyces</taxon>
    </lineage>
</organism>
<dbReference type="GO" id="GO:0016020">
    <property type="term" value="C:membrane"/>
    <property type="evidence" value="ECO:0007669"/>
    <property type="project" value="UniProtKB-SubCell"/>
</dbReference>
<dbReference type="InterPro" id="IPR049326">
    <property type="entry name" value="Rhodopsin_dom_fungi"/>
</dbReference>
<dbReference type="OrthoDB" id="5401779at2759"/>
<evidence type="ECO:0000259" key="7">
    <source>
        <dbReference type="Pfam" id="PF20684"/>
    </source>
</evidence>
<evidence type="ECO:0000256" key="5">
    <source>
        <dbReference type="ARBA" id="ARBA00038359"/>
    </source>
</evidence>
<dbReference type="InterPro" id="IPR052337">
    <property type="entry name" value="SAT4-like"/>
</dbReference>
<proteinExistence type="inferred from homology"/>
<comment type="similarity">
    <text evidence="5">Belongs to the SAT4 family.</text>
</comment>
<feature type="domain" description="Rhodopsin" evidence="7">
    <location>
        <begin position="45"/>
        <end position="98"/>
    </location>
</feature>
<feature type="transmembrane region" description="Helical" evidence="6">
    <location>
        <begin position="199"/>
        <end position="221"/>
    </location>
</feature>
<evidence type="ECO:0000313" key="8">
    <source>
        <dbReference type="EMBL" id="ORY16832.1"/>
    </source>
</evidence>
<name>A0A1Y2A2U4_9PLEO</name>
<keyword evidence="4 6" id="KW-0472">Membrane</keyword>
<dbReference type="STRING" id="1231657.A0A1Y2A2U4"/>
<evidence type="ECO:0000256" key="2">
    <source>
        <dbReference type="ARBA" id="ARBA00022692"/>
    </source>
</evidence>
<dbReference type="AlphaFoldDB" id="A0A1Y2A2U4"/>
<feature type="transmembrane region" description="Helical" evidence="6">
    <location>
        <begin position="27"/>
        <end position="48"/>
    </location>
</feature>
<evidence type="ECO:0000256" key="4">
    <source>
        <dbReference type="ARBA" id="ARBA00023136"/>
    </source>
</evidence>
<keyword evidence="9" id="KW-1185">Reference proteome</keyword>
<dbReference type="Pfam" id="PF20684">
    <property type="entry name" value="Fung_rhodopsin"/>
    <property type="match status" value="2"/>
</dbReference>
<dbReference type="PANTHER" id="PTHR33048">
    <property type="entry name" value="PTH11-LIKE INTEGRAL MEMBRANE PROTEIN (AFU_ORTHOLOGUE AFUA_5G11245)"/>
    <property type="match status" value="1"/>
</dbReference>
<keyword evidence="3 6" id="KW-1133">Transmembrane helix</keyword>
<dbReference type="PANTHER" id="PTHR33048:SF129">
    <property type="entry name" value="INTEGRAL MEMBRANE PROTEIN-RELATED"/>
    <property type="match status" value="1"/>
</dbReference>
<keyword evidence="2 6" id="KW-0812">Transmembrane</keyword>
<dbReference type="Proteomes" id="UP000193144">
    <property type="component" value="Unassembled WGS sequence"/>
</dbReference>
<protein>
    <recommendedName>
        <fullName evidence="7">Rhodopsin domain-containing protein</fullName>
    </recommendedName>
</protein>
<accession>A0A1Y2A2U4</accession>
<evidence type="ECO:0000256" key="6">
    <source>
        <dbReference type="SAM" id="Phobius"/>
    </source>
</evidence>
<feature type="transmembrane region" description="Helical" evidence="6">
    <location>
        <begin position="164"/>
        <end position="183"/>
    </location>
</feature>
<evidence type="ECO:0000256" key="1">
    <source>
        <dbReference type="ARBA" id="ARBA00004141"/>
    </source>
</evidence>
<sequence length="342" mass="38245">MSMTPTPADIASWPKPNFVDPETRRPLILGVEIPLCTLVITFTVMRFYSRMVLIRALGADDWFMLAATVFSVGTSIMTCVSTLPTYQTGYHIWDLRPEIAANPVQTAQYSSIGIFPSRANKHFCNTLLCFVTAWATLSFFMALFQCNFWLIAQYPDRKCIDLAPLYYTTGCLNIISDFLIFLWPAKDLARIKISLKQRVTLIAMFSLGVVICVAGICRVWYTSVYLHSYDALSCKPLMAALIPHVFTSTHSSTHKSSRKKASNVAGQSFPFQSLNGGIVKEEGYCAEYGDAKDGYHSEHPTTNVTVHRARQDADAVSADSQEWIMMQDNPRDAEGQRIKSGV</sequence>
<gene>
    <name evidence="8" type="ORF">BCR34DRAFT_475752</name>
</gene>
<reference evidence="8 9" key="1">
    <citation type="submission" date="2016-07" db="EMBL/GenBank/DDBJ databases">
        <title>Pervasive Adenine N6-methylation of Active Genes in Fungi.</title>
        <authorList>
            <consortium name="DOE Joint Genome Institute"/>
            <person name="Mondo S.J."/>
            <person name="Dannebaum R.O."/>
            <person name="Kuo R.C."/>
            <person name="Labutti K."/>
            <person name="Haridas S."/>
            <person name="Kuo A."/>
            <person name="Salamov A."/>
            <person name="Ahrendt S.R."/>
            <person name="Lipzen A."/>
            <person name="Sullivan W."/>
            <person name="Andreopoulos W.B."/>
            <person name="Clum A."/>
            <person name="Lindquist E."/>
            <person name="Daum C."/>
            <person name="Ramamoorthy G.K."/>
            <person name="Gryganskyi A."/>
            <person name="Culley D."/>
            <person name="Magnuson J.K."/>
            <person name="James T.Y."/>
            <person name="O'Malley M.A."/>
            <person name="Stajich J.E."/>
            <person name="Spatafora J.W."/>
            <person name="Visel A."/>
            <person name="Grigoriev I.V."/>
        </authorList>
    </citation>
    <scope>NUCLEOTIDE SEQUENCE [LARGE SCALE GENOMIC DNA]</scope>
    <source>
        <strain evidence="8 9">CBS 115471</strain>
    </source>
</reference>
<comment type="caution">
    <text evidence="8">The sequence shown here is derived from an EMBL/GenBank/DDBJ whole genome shotgun (WGS) entry which is preliminary data.</text>
</comment>
<evidence type="ECO:0000313" key="9">
    <source>
        <dbReference type="Proteomes" id="UP000193144"/>
    </source>
</evidence>